<gene>
    <name evidence="7" type="ORF">HNQ60_004188</name>
</gene>
<reference evidence="7 8" key="1">
    <citation type="submission" date="2020-08" db="EMBL/GenBank/DDBJ databases">
        <title>Genomic Encyclopedia of Type Strains, Phase IV (KMG-IV): sequencing the most valuable type-strain genomes for metagenomic binning, comparative biology and taxonomic classification.</title>
        <authorList>
            <person name="Goeker M."/>
        </authorList>
    </citation>
    <scope>NUCLEOTIDE SEQUENCE [LARGE SCALE GENOMIC DNA]</scope>
    <source>
        <strain evidence="7 8">DSM 26723</strain>
    </source>
</reference>
<sequence>MTNRFRNSPLRNSLLAGCAALTIAGGIAYAGTSADSNGDQRPQSMHRDSMHRHRGHDAMPMMGALKQLDLTAQQQQSVRAVLDSNAQQRKALRERERSNRDSLAGTMPDDPNYPGLIATKKQLAAEAIQQASDTQTQVFALLTPEQKAKVPQVLAERKARWEQRRGEHKERDRAAPTTL</sequence>
<evidence type="ECO:0000256" key="6">
    <source>
        <dbReference type="SAM" id="SignalP"/>
    </source>
</evidence>
<dbReference type="Pfam" id="PF07813">
    <property type="entry name" value="LTXXQ"/>
    <property type="match status" value="1"/>
</dbReference>
<accession>A0A841HTG5</accession>
<name>A0A841HTG5_9GAMM</name>
<feature type="region of interest" description="Disordered" evidence="5">
    <location>
        <begin position="159"/>
        <end position="179"/>
    </location>
</feature>
<comment type="caution">
    <text evidence="7">The sequence shown here is derived from an EMBL/GenBank/DDBJ whole genome shotgun (WGS) entry which is preliminary data.</text>
</comment>
<evidence type="ECO:0000256" key="2">
    <source>
        <dbReference type="ARBA" id="ARBA00008441"/>
    </source>
</evidence>
<dbReference type="PANTHER" id="PTHR38102">
    <property type="entry name" value="PERIPLASMIC CHAPERONE SPY"/>
    <property type="match status" value="1"/>
</dbReference>
<dbReference type="Gene3D" id="1.20.120.1490">
    <property type="match status" value="1"/>
</dbReference>
<dbReference type="InterPro" id="IPR052211">
    <property type="entry name" value="Cpx_auxiliary_protein"/>
</dbReference>
<dbReference type="InterPro" id="IPR012899">
    <property type="entry name" value="LTXXQ"/>
</dbReference>
<evidence type="ECO:0000313" key="7">
    <source>
        <dbReference type="EMBL" id="MBB6095298.1"/>
    </source>
</evidence>
<keyword evidence="4" id="KW-0574">Periplasm</keyword>
<feature type="compositionally biased region" description="Basic and acidic residues" evidence="5">
    <location>
        <begin position="91"/>
        <end position="100"/>
    </location>
</feature>
<feature type="region of interest" description="Disordered" evidence="5">
    <location>
        <begin position="82"/>
        <end position="115"/>
    </location>
</feature>
<organism evidence="7 8">
    <name type="scientific">Povalibacter uvarum</name>
    <dbReference type="NCBI Taxonomy" id="732238"/>
    <lineage>
        <taxon>Bacteria</taxon>
        <taxon>Pseudomonadati</taxon>
        <taxon>Pseudomonadota</taxon>
        <taxon>Gammaproteobacteria</taxon>
        <taxon>Steroidobacterales</taxon>
        <taxon>Steroidobacteraceae</taxon>
        <taxon>Povalibacter</taxon>
    </lineage>
</organism>
<dbReference type="GO" id="GO:0051082">
    <property type="term" value="F:unfolded protein binding"/>
    <property type="evidence" value="ECO:0007669"/>
    <property type="project" value="TreeGrafter"/>
</dbReference>
<feature type="signal peptide" evidence="6">
    <location>
        <begin position="1"/>
        <end position="30"/>
    </location>
</feature>
<dbReference type="EMBL" id="JACHHZ010000005">
    <property type="protein sequence ID" value="MBB6095298.1"/>
    <property type="molecule type" value="Genomic_DNA"/>
</dbReference>
<dbReference type="Proteomes" id="UP000588068">
    <property type="component" value="Unassembled WGS sequence"/>
</dbReference>
<protein>
    <submittedName>
        <fullName evidence="7">Spy/CpxP family protein refolding chaperone</fullName>
    </submittedName>
</protein>
<evidence type="ECO:0000256" key="3">
    <source>
        <dbReference type="ARBA" id="ARBA00022729"/>
    </source>
</evidence>
<feature type="region of interest" description="Disordered" evidence="5">
    <location>
        <begin position="32"/>
        <end position="55"/>
    </location>
</feature>
<evidence type="ECO:0000256" key="4">
    <source>
        <dbReference type="ARBA" id="ARBA00022764"/>
    </source>
</evidence>
<keyword evidence="3 6" id="KW-0732">Signal</keyword>
<keyword evidence="8" id="KW-1185">Reference proteome</keyword>
<dbReference type="PANTHER" id="PTHR38102:SF1">
    <property type="entry name" value="PERIPLASMIC CHAPERONE SPY"/>
    <property type="match status" value="1"/>
</dbReference>
<evidence type="ECO:0000256" key="1">
    <source>
        <dbReference type="ARBA" id="ARBA00004418"/>
    </source>
</evidence>
<evidence type="ECO:0000256" key="5">
    <source>
        <dbReference type="SAM" id="MobiDB-lite"/>
    </source>
</evidence>
<comment type="subcellular location">
    <subcellularLocation>
        <location evidence="1">Periplasm</location>
    </subcellularLocation>
</comment>
<dbReference type="RefSeq" id="WP_184334688.1">
    <property type="nucleotide sequence ID" value="NZ_JACHHZ010000005.1"/>
</dbReference>
<feature type="compositionally biased region" description="Polar residues" evidence="5">
    <location>
        <begin position="33"/>
        <end position="43"/>
    </location>
</feature>
<comment type="similarity">
    <text evidence="2">Belongs to the CpxP/Spy family.</text>
</comment>
<evidence type="ECO:0000313" key="8">
    <source>
        <dbReference type="Proteomes" id="UP000588068"/>
    </source>
</evidence>
<proteinExistence type="inferred from homology"/>
<dbReference type="GO" id="GO:0030288">
    <property type="term" value="C:outer membrane-bounded periplasmic space"/>
    <property type="evidence" value="ECO:0007669"/>
    <property type="project" value="TreeGrafter"/>
</dbReference>
<feature type="chain" id="PRO_5032645459" evidence="6">
    <location>
        <begin position="31"/>
        <end position="179"/>
    </location>
</feature>
<dbReference type="AlphaFoldDB" id="A0A841HTG5"/>